<gene>
    <name evidence="2" type="ORF">PIB30_057331</name>
</gene>
<sequence>MARTKQTGKRTRGDRDTPPAPPCISQMPVMDWFEEDDERVAYNERLSVMEVLVPKHLADNVLPEDKYPEFSRSIDIQGLRQFLFMREHDLVSLFGNFFECRYFSHFVAAAYTTLSLRDTLREDGTVEFQFRFKLGAGRGERSPPWASYGGKYSINRMTMDHHHLLYVLLPRKRNHEMASEEDLLILCAMAQGKQLNWPYLIAHKMLNHSHGKATTNLGHAILWTKIFENLGFDLSWEEAVMLRKANVITRKNINQMRRNLDGQANEEGDEGEEAADRDVQMEDTPPRFEDGTSSQVPLEAGVLSPVQPDFTELIRQGFEDMRTLISEGFTTLTNRMDRLDIRMTSQNVDVQDLRSEFHSFRDSFQRSGDQEQ</sequence>
<feature type="region of interest" description="Disordered" evidence="1">
    <location>
        <begin position="259"/>
        <end position="294"/>
    </location>
</feature>
<proteinExistence type="predicted"/>
<feature type="compositionally biased region" description="Acidic residues" evidence="1">
    <location>
        <begin position="264"/>
        <end position="273"/>
    </location>
</feature>
<keyword evidence="3" id="KW-1185">Reference proteome</keyword>
<accession>A0ABU6SKJ4</accession>
<evidence type="ECO:0000313" key="2">
    <source>
        <dbReference type="EMBL" id="MED6136580.1"/>
    </source>
</evidence>
<comment type="caution">
    <text evidence="2">The sequence shown here is derived from an EMBL/GenBank/DDBJ whole genome shotgun (WGS) entry which is preliminary data.</text>
</comment>
<dbReference type="EMBL" id="JASCZI010060883">
    <property type="protein sequence ID" value="MED6136580.1"/>
    <property type="molecule type" value="Genomic_DNA"/>
</dbReference>
<feature type="compositionally biased region" description="Basic and acidic residues" evidence="1">
    <location>
        <begin position="274"/>
        <end position="290"/>
    </location>
</feature>
<organism evidence="2 3">
    <name type="scientific">Stylosanthes scabra</name>
    <dbReference type="NCBI Taxonomy" id="79078"/>
    <lineage>
        <taxon>Eukaryota</taxon>
        <taxon>Viridiplantae</taxon>
        <taxon>Streptophyta</taxon>
        <taxon>Embryophyta</taxon>
        <taxon>Tracheophyta</taxon>
        <taxon>Spermatophyta</taxon>
        <taxon>Magnoliopsida</taxon>
        <taxon>eudicotyledons</taxon>
        <taxon>Gunneridae</taxon>
        <taxon>Pentapetalae</taxon>
        <taxon>rosids</taxon>
        <taxon>fabids</taxon>
        <taxon>Fabales</taxon>
        <taxon>Fabaceae</taxon>
        <taxon>Papilionoideae</taxon>
        <taxon>50 kb inversion clade</taxon>
        <taxon>dalbergioids sensu lato</taxon>
        <taxon>Dalbergieae</taxon>
        <taxon>Pterocarpus clade</taxon>
        <taxon>Stylosanthes</taxon>
    </lineage>
</organism>
<feature type="compositionally biased region" description="Basic residues" evidence="1">
    <location>
        <begin position="1"/>
        <end position="10"/>
    </location>
</feature>
<protein>
    <submittedName>
        <fullName evidence="2">Uncharacterized protein</fullName>
    </submittedName>
</protein>
<evidence type="ECO:0000256" key="1">
    <source>
        <dbReference type="SAM" id="MobiDB-lite"/>
    </source>
</evidence>
<dbReference type="Proteomes" id="UP001341840">
    <property type="component" value="Unassembled WGS sequence"/>
</dbReference>
<evidence type="ECO:0000313" key="3">
    <source>
        <dbReference type="Proteomes" id="UP001341840"/>
    </source>
</evidence>
<feature type="region of interest" description="Disordered" evidence="1">
    <location>
        <begin position="1"/>
        <end position="23"/>
    </location>
</feature>
<name>A0ABU6SKJ4_9FABA</name>
<reference evidence="2 3" key="1">
    <citation type="journal article" date="2023" name="Plants (Basel)">
        <title>Bridging the Gap: Combining Genomics and Transcriptomics Approaches to Understand Stylosanthes scabra, an Orphan Legume from the Brazilian Caatinga.</title>
        <authorList>
            <person name="Ferreira-Neto J.R.C."/>
            <person name="da Silva M.D."/>
            <person name="Binneck E."/>
            <person name="de Melo N.F."/>
            <person name="da Silva R.H."/>
            <person name="de Melo A.L.T.M."/>
            <person name="Pandolfi V."/>
            <person name="Bustamante F.O."/>
            <person name="Brasileiro-Vidal A.C."/>
            <person name="Benko-Iseppon A.M."/>
        </authorList>
    </citation>
    <scope>NUCLEOTIDE SEQUENCE [LARGE SCALE GENOMIC DNA]</scope>
    <source>
        <tissue evidence="2">Leaves</tissue>
    </source>
</reference>